<keyword evidence="2" id="KW-0413">Isomerase</keyword>
<evidence type="ECO:0000256" key="1">
    <source>
        <dbReference type="ARBA" id="ARBA00008270"/>
    </source>
</evidence>
<dbReference type="PANTHER" id="PTHR13774:SF17">
    <property type="entry name" value="PHENAZINE BIOSYNTHESIS-LIKE DOMAIN-CONTAINING PROTEIN"/>
    <property type="match status" value="1"/>
</dbReference>
<dbReference type="HOGENOM" id="CLU_048756_2_1_1"/>
<dbReference type="STRING" id="933852.A0A0C2X2B9"/>
<dbReference type="PANTHER" id="PTHR13774">
    <property type="entry name" value="PHENAZINE BIOSYNTHESIS PROTEIN"/>
    <property type="match status" value="1"/>
</dbReference>
<evidence type="ECO:0000313" key="5">
    <source>
        <dbReference type="Proteomes" id="UP000054097"/>
    </source>
</evidence>
<evidence type="ECO:0000256" key="3">
    <source>
        <dbReference type="PIRSR" id="PIRSR016184-1"/>
    </source>
</evidence>
<dbReference type="GO" id="GO:0016853">
    <property type="term" value="F:isomerase activity"/>
    <property type="evidence" value="ECO:0007669"/>
    <property type="project" value="UniProtKB-KW"/>
</dbReference>
<dbReference type="Proteomes" id="UP000054097">
    <property type="component" value="Unassembled WGS sequence"/>
</dbReference>
<reference evidence="4 5" key="1">
    <citation type="submission" date="2014-04" db="EMBL/GenBank/DDBJ databases">
        <authorList>
            <consortium name="DOE Joint Genome Institute"/>
            <person name="Kuo A."/>
            <person name="Zuccaro A."/>
            <person name="Kohler A."/>
            <person name="Nagy L.G."/>
            <person name="Floudas D."/>
            <person name="Copeland A."/>
            <person name="Barry K.W."/>
            <person name="Cichocki N."/>
            <person name="Veneault-Fourrey C."/>
            <person name="LaButti K."/>
            <person name="Lindquist E.A."/>
            <person name="Lipzen A."/>
            <person name="Lundell T."/>
            <person name="Morin E."/>
            <person name="Murat C."/>
            <person name="Sun H."/>
            <person name="Tunlid A."/>
            <person name="Henrissat B."/>
            <person name="Grigoriev I.V."/>
            <person name="Hibbett D.S."/>
            <person name="Martin F."/>
            <person name="Nordberg H.P."/>
            <person name="Cantor M.N."/>
            <person name="Hua S.X."/>
        </authorList>
    </citation>
    <scope>NUCLEOTIDE SEQUENCE [LARGE SCALE GENOMIC DNA]</scope>
    <source>
        <strain evidence="4 5">MAFF 305830</strain>
    </source>
</reference>
<dbReference type="NCBIfam" id="TIGR00654">
    <property type="entry name" value="PhzF_family"/>
    <property type="match status" value="1"/>
</dbReference>
<dbReference type="PIRSF" id="PIRSF016184">
    <property type="entry name" value="PhzC_PhzF"/>
    <property type="match status" value="1"/>
</dbReference>
<gene>
    <name evidence="4" type="ORF">M408DRAFT_326986</name>
</gene>
<dbReference type="EMBL" id="KN824280">
    <property type="protein sequence ID" value="KIM32408.1"/>
    <property type="molecule type" value="Genomic_DNA"/>
</dbReference>
<reference evidence="5" key="2">
    <citation type="submission" date="2015-01" db="EMBL/GenBank/DDBJ databases">
        <title>Evolutionary Origins and Diversification of the Mycorrhizal Mutualists.</title>
        <authorList>
            <consortium name="DOE Joint Genome Institute"/>
            <consortium name="Mycorrhizal Genomics Consortium"/>
            <person name="Kohler A."/>
            <person name="Kuo A."/>
            <person name="Nagy L.G."/>
            <person name="Floudas D."/>
            <person name="Copeland A."/>
            <person name="Barry K.W."/>
            <person name="Cichocki N."/>
            <person name="Veneault-Fourrey C."/>
            <person name="LaButti K."/>
            <person name="Lindquist E.A."/>
            <person name="Lipzen A."/>
            <person name="Lundell T."/>
            <person name="Morin E."/>
            <person name="Murat C."/>
            <person name="Riley R."/>
            <person name="Ohm R."/>
            <person name="Sun H."/>
            <person name="Tunlid A."/>
            <person name="Henrissat B."/>
            <person name="Grigoriev I.V."/>
            <person name="Hibbett D.S."/>
            <person name="Martin F."/>
        </authorList>
    </citation>
    <scope>NUCLEOTIDE SEQUENCE [LARGE SCALE GENOMIC DNA]</scope>
    <source>
        <strain evidence="5">MAFF 305830</strain>
    </source>
</reference>
<keyword evidence="5" id="KW-1185">Reference proteome</keyword>
<accession>A0A0C2X2B9</accession>
<feature type="active site" evidence="3">
    <location>
        <position position="48"/>
    </location>
</feature>
<dbReference type="InterPro" id="IPR003719">
    <property type="entry name" value="Phenazine_PhzF-like"/>
</dbReference>
<dbReference type="OrthoDB" id="75169at2759"/>
<name>A0A0C2X2B9_SERVB</name>
<organism evidence="4 5">
    <name type="scientific">Serendipita vermifera MAFF 305830</name>
    <dbReference type="NCBI Taxonomy" id="933852"/>
    <lineage>
        <taxon>Eukaryota</taxon>
        <taxon>Fungi</taxon>
        <taxon>Dikarya</taxon>
        <taxon>Basidiomycota</taxon>
        <taxon>Agaricomycotina</taxon>
        <taxon>Agaricomycetes</taxon>
        <taxon>Sebacinales</taxon>
        <taxon>Serendipitaceae</taxon>
        <taxon>Serendipita</taxon>
    </lineage>
</organism>
<dbReference type="AlphaFoldDB" id="A0A0C2X2B9"/>
<evidence type="ECO:0008006" key="6">
    <source>
        <dbReference type="Google" id="ProtNLM"/>
    </source>
</evidence>
<protein>
    <recommendedName>
        <fullName evidence="6">Diaminopimelate epimerase-like protein</fullName>
    </recommendedName>
</protein>
<evidence type="ECO:0000313" key="4">
    <source>
        <dbReference type="EMBL" id="KIM32408.1"/>
    </source>
</evidence>
<sequence>MSLPFTVVDAFTDKPFGGNPAAVIILPSDHTYSDVTLQGIALEFNLSETAFVSVGQYDSNPTDGNYVSYGLRWFTPAEEVVLCGHATVAAATVLYANTDLVPENVNEIRFSTLSGILMARRVSGSSKIELEFPVGNIVPVDESFSLKATDMIKKAANKQDLGVIFVGVCDVLPYKRYILIEVDSKVDLASVSINANLLSAENPTHPITVVTNQVSNEGGVGFNVRVFASLLGIQEDPVTGSASSFAAKYWATKANVGPGQVVKVRQVSARGGDLDVIWEEQSGTAKIRGNARVASRGELYL</sequence>
<dbReference type="Gene3D" id="3.10.310.10">
    <property type="entry name" value="Diaminopimelate Epimerase, Chain A, domain 1"/>
    <property type="match status" value="2"/>
</dbReference>
<evidence type="ECO:0000256" key="2">
    <source>
        <dbReference type="ARBA" id="ARBA00023235"/>
    </source>
</evidence>
<dbReference type="SUPFAM" id="SSF54506">
    <property type="entry name" value="Diaminopimelate epimerase-like"/>
    <property type="match status" value="1"/>
</dbReference>
<comment type="similarity">
    <text evidence="1">Belongs to the PhzF family.</text>
</comment>
<dbReference type="Pfam" id="PF02567">
    <property type="entry name" value="PhzC-PhzF"/>
    <property type="match status" value="1"/>
</dbReference>
<proteinExistence type="inferred from homology"/>
<dbReference type="GO" id="GO:0005737">
    <property type="term" value="C:cytoplasm"/>
    <property type="evidence" value="ECO:0007669"/>
    <property type="project" value="TreeGrafter"/>
</dbReference>